<feature type="compositionally biased region" description="Acidic residues" evidence="1">
    <location>
        <begin position="163"/>
        <end position="187"/>
    </location>
</feature>
<evidence type="ECO:0000313" key="3">
    <source>
        <dbReference type="Proteomes" id="UP001634393"/>
    </source>
</evidence>
<feature type="region of interest" description="Disordered" evidence="1">
    <location>
        <begin position="156"/>
        <end position="187"/>
    </location>
</feature>
<reference evidence="2 3" key="1">
    <citation type="submission" date="2024-12" db="EMBL/GenBank/DDBJ databases">
        <title>The unique morphological basis and parallel evolutionary history of personate flowers in Penstemon.</title>
        <authorList>
            <person name="Depatie T.H."/>
            <person name="Wessinger C.A."/>
        </authorList>
    </citation>
    <scope>NUCLEOTIDE SEQUENCE [LARGE SCALE GENOMIC DNA]</scope>
    <source>
        <strain evidence="2">WTNN_2</strain>
        <tissue evidence="2">Leaf</tissue>
    </source>
</reference>
<dbReference type="PANTHER" id="PTHR31973:SF187">
    <property type="entry name" value="MUTATOR TRANSPOSASE MUDRA PROTEIN"/>
    <property type="match status" value="1"/>
</dbReference>
<dbReference type="EMBL" id="JBJXBP010000004">
    <property type="protein sequence ID" value="KAL3833744.1"/>
    <property type="molecule type" value="Genomic_DNA"/>
</dbReference>
<sequence length="505" mass="56904">MQHSGSFLDSNGRSYMGGKANYFDFCEPSDMNMDALYGMARQIGHRSLLKFYCSAISPSDCSSLVVLVSDDDDKNVARFGDMNRVVGIFIGDFDPLSTMESQVRSSSVRVDDLTYDANGGVFVDVPTNRVEKGNMGNAHVGGEDDNVNDMVDLVSYTDSSSDSSEEESDSDYVNDNGFDESDFESDDELFDENIDKEIEWVGLVDETIVERGTKNGQSNMEPLNATSKKPRNKEKSKFLDFPVYDDDADTSDFEFEIGMQFKGADEFREAVRAHSNKQGRPLKFTKKCSDKIQVICRCGWVIYASFKSQIGKTFQFLAKKYQNHIRSNPEWPVYSMQEIMQMENQTLLSISKMYRAKKHAAKLINGTESEQYAKLWDYCEEIRRTNSNTTVKIKCQHMIGSGECTFKSIYICWGALKKGFLEGCRPVIGLDGTHLKTERGGVLLTAVGIDGNNNMYPIAYAVFIELLIDDLNIQNSYAYTIISDKQKGLIRAVEDLYPMLSIDFV</sequence>
<gene>
    <name evidence="2" type="ORF">ACJIZ3_008480</name>
</gene>
<feature type="compositionally biased region" description="Polar residues" evidence="1">
    <location>
        <begin position="214"/>
        <end position="227"/>
    </location>
</feature>
<organism evidence="2 3">
    <name type="scientific">Penstemon smallii</name>
    <dbReference type="NCBI Taxonomy" id="265156"/>
    <lineage>
        <taxon>Eukaryota</taxon>
        <taxon>Viridiplantae</taxon>
        <taxon>Streptophyta</taxon>
        <taxon>Embryophyta</taxon>
        <taxon>Tracheophyta</taxon>
        <taxon>Spermatophyta</taxon>
        <taxon>Magnoliopsida</taxon>
        <taxon>eudicotyledons</taxon>
        <taxon>Gunneridae</taxon>
        <taxon>Pentapetalae</taxon>
        <taxon>asterids</taxon>
        <taxon>lamiids</taxon>
        <taxon>Lamiales</taxon>
        <taxon>Plantaginaceae</taxon>
        <taxon>Cheloneae</taxon>
        <taxon>Penstemon</taxon>
    </lineage>
</organism>
<name>A0ABD3T9X9_9LAMI</name>
<comment type="caution">
    <text evidence="2">The sequence shown here is derived from an EMBL/GenBank/DDBJ whole genome shotgun (WGS) entry which is preliminary data.</text>
</comment>
<feature type="region of interest" description="Disordered" evidence="1">
    <location>
        <begin position="211"/>
        <end position="231"/>
    </location>
</feature>
<evidence type="ECO:0000313" key="2">
    <source>
        <dbReference type="EMBL" id="KAL3833744.1"/>
    </source>
</evidence>
<proteinExistence type="predicted"/>
<dbReference type="PANTHER" id="PTHR31973">
    <property type="entry name" value="POLYPROTEIN, PUTATIVE-RELATED"/>
    <property type="match status" value="1"/>
</dbReference>
<protein>
    <recommendedName>
        <fullName evidence="4">Transposase MuDR plant domain-containing protein</fullName>
    </recommendedName>
</protein>
<evidence type="ECO:0000256" key="1">
    <source>
        <dbReference type="SAM" id="MobiDB-lite"/>
    </source>
</evidence>
<dbReference type="AlphaFoldDB" id="A0ABD3T9X9"/>
<keyword evidence="3" id="KW-1185">Reference proteome</keyword>
<accession>A0ABD3T9X9</accession>
<dbReference type="Proteomes" id="UP001634393">
    <property type="component" value="Unassembled WGS sequence"/>
</dbReference>
<evidence type="ECO:0008006" key="4">
    <source>
        <dbReference type="Google" id="ProtNLM"/>
    </source>
</evidence>